<evidence type="ECO:0000313" key="2">
    <source>
        <dbReference type="EMBL" id="RWR01645.1"/>
    </source>
</evidence>
<reference evidence="2 3" key="1">
    <citation type="submission" date="2014-04" db="EMBL/GenBank/DDBJ databases">
        <title>Draft genome sequence of Pantoea beijingensis strain LMG 27579, an emerging pathogen to Pleurotus eryngii with potential industrial application.</title>
        <authorList>
            <person name="Xu F."/>
            <person name="Liu Y."/>
            <person name="Wang S."/>
            <person name="Yin Y."/>
            <person name="Ma Y."/>
            <person name="Zhao S."/>
            <person name="Rong C."/>
        </authorList>
    </citation>
    <scope>NUCLEOTIDE SEQUENCE [LARGE SCALE GENOMIC DNA]</scope>
    <source>
        <strain evidence="2 3">LMG 27579</strain>
    </source>
</reference>
<gene>
    <name evidence="2" type="ORF">ED28_12665</name>
</gene>
<feature type="compositionally biased region" description="Polar residues" evidence="1">
    <location>
        <begin position="511"/>
        <end position="530"/>
    </location>
</feature>
<keyword evidence="3" id="KW-1185">Reference proteome</keyword>
<feature type="region of interest" description="Disordered" evidence="1">
    <location>
        <begin position="429"/>
        <end position="604"/>
    </location>
</feature>
<organism evidence="2 3">
    <name type="scientific">[Pantoea] beijingensis</name>
    <dbReference type="NCBI Taxonomy" id="1324864"/>
    <lineage>
        <taxon>Bacteria</taxon>
        <taxon>Pseudomonadati</taxon>
        <taxon>Pseudomonadota</taxon>
        <taxon>Gammaproteobacteria</taxon>
        <taxon>Enterobacterales</taxon>
        <taxon>Erwiniaceae</taxon>
        <taxon>Erwinia</taxon>
    </lineage>
</organism>
<dbReference type="AlphaFoldDB" id="A0A443ICG9"/>
<feature type="region of interest" description="Disordered" evidence="1">
    <location>
        <begin position="45"/>
        <end position="65"/>
    </location>
</feature>
<feature type="compositionally biased region" description="Low complexity" evidence="1">
    <location>
        <begin position="491"/>
        <end position="504"/>
    </location>
</feature>
<sequence length="604" mass="62655">MVGVTMIRLHVSLLYGVSVMNGIGAQYSQPARDLSHEQSVIGDEAGRTNNQHSTRSVSTTQSVTGKGQENIDAISKLLRNYFTGGEDMHELVNSRATELDSMGYKPDSIRAVLDKGEKLDTWTAALSNTIATVSFAVSGFPGAALGKAIGDARHAVPGSMAADVINGLSGGGMAMVLKAFSDKVLSKALKDATWMDADKEHLVPEMQTLVSRREGYAYNLKHAVIGGLGFDARNVVNGLAAVGAAATLSDAGLQKVNTAMGTLLTPAAGALSAVLSHKKNSLNGPEFLLGRNDWRERFVELDNTSVSDQMLSGGKKRLLSALQSLVSPRELAKGIVNPLSGNMVAEIMTLGAGLGGVNALRNLTRQGMEGSTMSAAAKQTVEQAVNILSAAAAYAAQGIAGTIAGPAPGHNDQAIDSFFNNHPLLEPKNWLGSGTEASGDTASEASLSPDINQPESSSETSVQQGSGNISLRNNENVGTLPDGTTPSPSGSIRSEARVSSEASAQQDSDKTSLGSTSSYVSARESLTSESDAARNPSGNGASSSHASSESVGSSGTAGPVDRATLTQVTSREQLNALQMERRVIGMTEPKTQPMPGAWVSDVGE</sequence>
<feature type="compositionally biased region" description="Low complexity" evidence="1">
    <location>
        <begin position="53"/>
        <end position="64"/>
    </location>
</feature>
<feature type="compositionally biased region" description="Low complexity" evidence="1">
    <location>
        <begin position="537"/>
        <end position="558"/>
    </location>
</feature>
<proteinExistence type="predicted"/>
<name>A0A443ICG9_9GAMM</name>
<feature type="compositionally biased region" description="Polar residues" evidence="1">
    <location>
        <begin position="435"/>
        <end position="490"/>
    </location>
</feature>
<accession>A0A443ICG9</accession>
<dbReference type="EMBL" id="JMEE01000035">
    <property type="protein sequence ID" value="RWR01645.1"/>
    <property type="molecule type" value="Genomic_DNA"/>
</dbReference>
<evidence type="ECO:0000313" key="3">
    <source>
        <dbReference type="Proteomes" id="UP000288794"/>
    </source>
</evidence>
<evidence type="ECO:0000256" key="1">
    <source>
        <dbReference type="SAM" id="MobiDB-lite"/>
    </source>
</evidence>
<protein>
    <submittedName>
        <fullName evidence="2">Uncharacterized protein</fullName>
    </submittedName>
</protein>
<feature type="compositionally biased region" description="Polar residues" evidence="1">
    <location>
        <begin position="564"/>
        <end position="576"/>
    </location>
</feature>
<dbReference type="Proteomes" id="UP000288794">
    <property type="component" value="Unassembled WGS sequence"/>
</dbReference>
<comment type="caution">
    <text evidence="2">The sequence shown here is derived from an EMBL/GenBank/DDBJ whole genome shotgun (WGS) entry which is preliminary data.</text>
</comment>